<dbReference type="GeneID" id="5718801"/>
<feature type="compositionally biased region" description="Basic and acidic residues" evidence="10">
    <location>
        <begin position="1982"/>
        <end position="2000"/>
    </location>
</feature>
<dbReference type="OrthoDB" id="1880850at2759"/>
<organism evidence="13 14">
    <name type="scientific">Chlamydomonas reinhardtii</name>
    <name type="common">Chlamydomonas smithii</name>
    <dbReference type="NCBI Taxonomy" id="3055"/>
    <lineage>
        <taxon>Eukaryota</taxon>
        <taxon>Viridiplantae</taxon>
        <taxon>Chlorophyta</taxon>
        <taxon>core chlorophytes</taxon>
        <taxon>Chlorophyceae</taxon>
        <taxon>CS clade</taxon>
        <taxon>Chlamydomonadales</taxon>
        <taxon>Chlamydomonadaceae</taxon>
        <taxon>Chlamydomonas</taxon>
    </lineage>
</organism>
<keyword evidence="8 11" id="KW-0472">Membrane</keyword>
<dbReference type="KEGG" id="cre:CHLRE_03g198200v5"/>
<dbReference type="GO" id="GO:0008360">
    <property type="term" value="P:regulation of cell shape"/>
    <property type="evidence" value="ECO:0007669"/>
    <property type="project" value="UniProtKB-KW"/>
</dbReference>
<feature type="transmembrane region" description="Helical" evidence="11">
    <location>
        <begin position="3157"/>
        <end position="3176"/>
    </location>
</feature>
<keyword evidence="6 11" id="KW-0812">Transmembrane</keyword>
<comment type="catalytic activity">
    <reaction evidence="9">
        <text>[(1-&gt;3)-beta-D-glucosyl](n) + UDP-alpha-D-glucose = [(1-&gt;3)-beta-D-glucosyl](n+1) + UDP + H(+)</text>
        <dbReference type="Rhea" id="RHEA:21476"/>
        <dbReference type="Rhea" id="RHEA-COMP:11146"/>
        <dbReference type="Rhea" id="RHEA-COMP:14303"/>
        <dbReference type="ChEBI" id="CHEBI:15378"/>
        <dbReference type="ChEBI" id="CHEBI:37671"/>
        <dbReference type="ChEBI" id="CHEBI:58223"/>
        <dbReference type="ChEBI" id="CHEBI:58885"/>
        <dbReference type="EC" id="2.4.1.34"/>
    </reaction>
</comment>
<sequence>MELGDHEVSGGWRQAVQNVDGRPSPTQPEAPRSTTPTRRMGSGENAPSIMAGRMTSSASRVASARPGGLPVPMRLESGAMAAANSPAKAPSQAPLSALAPKLLATTGAPGQQPSSLVSAGQISLHSVPFLPAEVHGEDGPSPFANEGFNTRMLADLETQPSAPPAAAASGRSVGWRRSIDMLTDDMLKEPAQLSQPTSVWRSITQSFARNSGGGDVQAGNSVTAFRQPAKLSDGSSPRGAPGNNAVGPGTSRLRAQLSADGPGGHAEGRSLGHMTSSRRLRFNQEQLGPITDNAGGATSKGGSGASSRATSRNHSFRERVANALGLGGLLGKKSSDGLATVESGGLQPSQSVLKKEGTSKQLRLGLGADGDSGSGSSHEPTGGGYRAAKEAGAAVGGGDAGGCGGAADINQHSSISGEVSGVAPLAAQKLAARLLDGGRGGAARAAMRPDSAVVPARLHVRAHDLDDPLELEATLMTPGDRLPPGEDLPSPVRRFESIMAKAKSRNNLAAGLTETGEALAAPEPTVTMPPMHAATGIPAGPSVTFGIHVMEAPAASSAAAGGATGGNVLHLDSSAVQSGKPVGKSTKARSTIKLPIITTGHWDSLVFATVWRVGRVFGFQAFNTRPSTVKDSKREYVPASIFVAADHLTQLLVKNGYVRRGKGEDTDDERFGKALFEFHSTIFYSYEMQWTKMQRLSARPQRFTDDLRERVFSDHHIQNGLLAELALYFLIYTESANLKFCSEAMWFIFWTMNHSYVMADIWTRGSPNRVPNGRDRMAQLRNTFQHLISEIQHHLGIRPSDMRPEDCGKLSSIMTRLSASDVPVPDRELLADLVSFGDGGFFCDRIATPLFYVMSYEVDHLSTLGVDTAYRLGYDDFNESLTCREVVYSALMDLRVSPVDIATGALNDAYQSLSSMGFQGRTHIDNKFDPQVAATWWRNRVFVKTYYERRSWWGVYRAFFRVYAFHLVLFHLMQAQAFAGWDWRIISSAILTHAWLKWLERVANWMMTMPPPEPVQTTMAKIFDRKGFFRMDQAAALLANTMDTGGPGMRANDRLAQMRSHQAKQADLVTAKMANMSVHQLRALQPQRVVEIEGTPMFGFLGGLLEWLAIAVVLTAGFMLQYATTPFQSYARLYWGYVAAGYAGLHLLHFLATTRDGYVISLTQALRLPAYFRNWSARPQPRMWMYNNMATNIKNFLANVSFWLLVFAQKIPFDYFVIHKPLVRPIRLLLTRNWLGCEGPVYRISSFTFPCVGGDWILVGARIVPFIIVALFDTMLFYQFVVTSFGIYHGLIKYDLGVVSSWEELVRDFHKSPPRWWIRCMSFKGNENAKNLLAASLTQQAAQAEDGEGGGGGQGSVAVSDGQMFKIKIVTPEEIRRRQAQSMTVKGKVNMQAGKGTASNEVEGKGIKAVQGATAPGTAANSRPATTATGAKLVTAAGAKPGTAVAADKSGAGSIKPISARGGAGHAALVGQDFKEGGAHGGMAAIAGLFARRGSATGQAEASSVPTVPQPAGLFKNRRTSAPGEETSGGSVIALAKGSATGEAPGGGFGGLFRGRTGSSTGDVHNAGGRQGSSTATGASGGMVGAFKALGTAALSTAAQVAIAKKNQVQPEPIAEAREEEAAAQGEEDAAAGVPDSRRARMTSARAAARQQQGLDVLLRPRHPAWQPDELLGLRHTDYDPAADPMSEQSLRKWPLDEPSAEQDMQQRWRLWPFRGGVVTPAVPQPQPDGAMSGPQVGSGVRSASHLPQAAGSTGYGSDGEVGVWQEPGSSSAHGEHGTGTRRLGGPVAEATRTDGSDDGFGDEPPAAPRGGRPPVVLLEEVPIMRADSDRTDSDAPDGASDGKEGDSNRVSFAQDNGPQSSPGAAGLSPSAPDGRKSGKFKALSVSLPDTYEDNVNLRAPKSAKAPKSILAGQDKPPRAAPRQRRASFFQALFSANVGAAPGDAAYTGDEDDAEEEHAALRGTASKAALSRHELAASSKFDASRPDRSRRSDRSVRGGDRSMTARRMSLGPAAAIGFGMQRQKSMTTGGLSGISRQKSITAGAGSFHRTKSMTAGTSAFDQKQFAKNYESRHSIAAQAVRKDIATRTTSMVLMADELQNLEEEDLDVVSEQMMMWSSFAEAWDAICSDLREDDLISDLELKNLAFVRLESSGKLHGLRPILLPTFFFAGQIRKVIDTGRVNTAQVMVLTEFRVLVTWLSCQLGIMSGKHAHVIMTTALYGGIINVKHISLRKKAFDAAIKLVGLIEQAIRQRDVPFDITEFAEHLNTILHGLESECYAIQKMWELGRADDEDLDGALTLFEVVRDMQDRFRSDPEELKQCLKRAVAMEDATTNTNVLLQVTTVLRQMLTTTAAEATPQGEEAQRVLCFFINSLGHPSLDKPESLEFMLSWSVLTPAYEEDVLYAVDSGLAAEELGLPKAKITDLLSETDDGFTLMAYLRAMFAFEWSNFKERLRRQVGAEVDIPDWSQVTELDFGSGGLLFDYRLELQLWASFRGQLLARTVRGMMCYERALKVLCRMEYPTPVGITDADYERWVDNMVASKFEYVVAVQTYGRNSRSKDLRLRQLAQGVDTLVQRFPTLKVAYLDDAVDPERQVPTQYSVLNRNRRAADPIVDPTQPFNKIVEAYRIRLPINRYSNRGVVLGEGKPENQNHSIVFAFNEGLQAIDMNQDNYLAEALKMRNLLSELHPSNKGAQYMLFADDSDTQVLSPHMTAAELRFLILSRMKRAFPTAIVGFREWIFSANTGALGQYAAATEYAFATIQSRIMTKPARVRMHYGHPDVFNKTHIMTRGGMSKGTRTLHISEDYFIGAAHTLRGARIRYKEYISCGKGRDMGFDSILGYQKKISGGGADLATSREVHRLGTRLDFFRLMSFYHGGLGHYLNSYLTLIAAWYNIWALLLTALADAMELGVSGEPGQVSMTQTYNVQQVLQLGTLAIIPYVGQLILETGLLRTAITVFGQIVTGSLFFYIFQQQTVASSFSGVMAYGGMRYIGTGRGFSIQTTDFVKLYTMYARSHLYLGFEVLFFCATLYATNDCSTCNYTALTWNSWMLAFTLILCPLWFNPFIFNLSKVQREFVTWKRWLAGDMDSGTGTNWYTWNREQLSKLRNDDGNVTDAWRNGFREVLGTCLPYTLLVLAMVSKLNFKISEVAVLQNPYMEFVLATALLWAVTAATWYLGHYFQSWHMSRPWRITRYVLTLVSAVLFVAYLAVLNRFYDGDGFTHLMRVAYANLMLLIMFHKAATYLFTQNNAVRDFVDAGYYIIDLMVGFAMFAVLALLSFVGIVALLQSKLLFNEAFSQSVQTARIRQQVKKSGKQIRRKPKPGLLMTMDEWMRSRPVSAASHAPSMAPTVFDGGGVSRAMSLAPSMLPSAFTSAAQSVAASAFTSAAVSRNTSRRNSLDEMVYDLIHRNRQGNSNPPGLSGLENGGGAVESTPGGLDGAGTDTAGLRERHLRFG</sequence>
<gene>
    <name evidence="13" type="ORF">CHLRE_03g198200v5</name>
</gene>
<protein>
    <recommendedName>
        <fullName evidence="3">1,3-beta-glucan synthase</fullName>
        <ecNumber evidence="3">2.4.1.34</ecNumber>
    </recommendedName>
</protein>
<evidence type="ECO:0000256" key="5">
    <source>
        <dbReference type="ARBA" id="ARBA00022679"/>
    </source>
</evidence>
<feature type="region of interest" description="Disordered" evidence="10">
    <location>
        <begin position="1724"/>
        <end position="1882"/>
    </location>
</feature>
<evidence type="ECO:0000256" key="2">
    <source>
        <dbReference type="ARBA" id="ARBA00009040"/>
    </source>
</evidence>
<keyword evidence="14" id="KW-1185">Reference proteome</keyword>
<evidence type="ECO:0000259" key="12">
    <source>
        <dbReference type="SMART" id="SM01205"/>
    </source>
</evidence>
<feature type="region of interest" description="Disordered" evidence="10">
    <location>
        <begin position="1620"/>
        <end position="1641"/>
    </location>
</feature>
<keyword evidence="4" id="KW-0328">Glycosyltransferase</keyword>
<feature type="region of interest" description="Disordered" evidence="10">
    <location>
        <begin position="1379"/>
        <end position="1400"/>
    </location>
</feature>
<dbReference type="PANTHER" id="PTHR12741:SF48">
    <property type="entry name" value="1,3-BETA-GLUCAN SYNTHASE COMPONENT FKS1-RELATED"/>
    <property type="match status" value="1"/>
</dbReference>
<dbReference type="InParanoid" id="A0A2K3DYT3"/>
<dbReference type="RefSeq" id="XP_042926410.1">
    <property type="nucleotide sequence ID" value="XM_043061281.1"/>
</dbReference>
<feature type="region of interest" description="Disordered" evidence="10">
    <location>
        <begin position="1944"/>
        <end position="2007"/>
    </location>
</feature>
<dbReference type="EC" id="2.4.1.34" evidence="3"/>
<dbReference type="Gramene" id="PNW85688">
    <property type="protein sequence ID" value="PNW85688"/>
    <property type="gene ID" value="CHLRE_03g198200v5"/>
</dbReference>
<name>A0A2K3DYT3_CHLRE</name>
<feature type="domain" description="1,3-beta-glucan synthase component FKS1-like" evidence="12">
    <location>
        <begin position="719"/>
        <end position="890"/>
    </location>
</feature>
<feature type="region of interest" description="Disordered" evidence="10">
    <location>
        <begin position="228"/>
        <end position="271"/>
    </location>
</feature>
<accession>A0A2K3DYT3</accession>
<feature type="region of interest" description="Disordered" evidence="10">
    <location>
        <begin position="1557"/>
        <end position="1578"/>
    </location>
</feature>
<feature type="transmembrane region" description="Helical" evidence="11">
    <location>
        <begin position="1134"/>
        <end position="1152"/>
    </location>
</feature>
<comment type="similarity">
    <text evidence="2">Belongs to the glycosyltransferase 48 family.</text>
</comment>
<evidence type="ECO:0000256" key="10">
    <source>
        <dbReference type="SAM" id="MobiDB-lite"/>
    </source>
</evidence>
<evidence type="ECO:0000256" key="8">
    <source>
        <dbReference type="ARBA" id="ARBA00023136"/>
    </source>
</evidence>
<dbReference type="GO" id="GO:0000148">
    <property type="term" value="C:1,3-beta-D-glucan synthase complex"/>
    <property type="evidence" value="ECO:0007669"/>
    <property type="project" value="InterPro"/>
</dbReference>
<dbReference type="PaxDb" id="3055-EDP03186"/>
<feature type="region of interest" description="Disordered" evidence="10">
    <location>
        <begin position="1"/>
        <end position="70"/>
    </location>
</feature>
<evidence type="ECO:0000256" key="1">
    <source>
        <dbReference type="ARBA" id="ARBA00004141"/>
    </source>
</evidence>
<evidence type="ECO:0000256" key="4">
    <source>
        <dbReference type="ARBA" id="ARBA00022676"/>
    </source>
</evidence>
<keyword evidence="7 11" id="KW-1133">Transmembrane helix</keyword>
<feature type="transmembrane region" description="Helical" evidence="11">
    <location>
        <begin position="1097"/>
        <end position="1122"/>
    </location>
</feature>
<dbReference type="GO" id="GO:0006075">
    <property type="term" value="P:(1-&gt;3)-beta-D-glucan biosynthetic process"/>
    <property type="evidence" value="ECO:0007669"/>
    <property type="project" value="InterPro"/>
</dbReference>
<evidence type="ECO:0000313" key="13">
    <source>
        <dbReference type="EMBL" id="PNW85688.1"/>
    </source>
</evidence>
<feature type="transmembrane region" description="Helical" evidence="11">
    <location>
        <begin position="1263"/>
        <end position="1288"/>
    </location>
</feature>
<feature type="region of interest" description="Disordered" evidence="10">
    <location>
        <begin position="335"/>
        <end position="386"/>
    </location>
</feature>
<feature type="region of interest" description="Disordered" evidence="10">
    <location>
        <begin position="1499"/>
        <end position="1529"/>
    </location>
</feature>
<evidence type="ECO:0000256" key="3">
    <source>
        <dbReference type="ARBA" id="ARBA00012589"/>
    </source>
</evidence>
<feature type="region of interest" description="Disordered" evidence="10">
    <location>
        <begin position="287"/>
        <end position="315"/>
    </location>
</feature>
<dbReference type="SMART" id="SM01205">
    <property type="entry name" value="FKS1_dom1"/>
    <property type="match status" value="1"/>
</dbReference>
<dbReference type="GO" id="GO:0005886">
    <property type="term" value="C:plasma membrane"/>
    <property type="evidence" value="ECO:0000318"/>
    <property type="project" value="GO_Central"/>
</dbReference>
<dbReference type="InterPro" id="IPR026899">
    <property type="entry name" value="FKS1-like_dom1"/>
</dbReference>
<dbReference type="EMBL" id="CM008964">
    <property type="protein sequence ID" value="PNW85688.1"/>
    <property type="molecule type" value="Genomic_DNA"/>
</dbReference>
<reference evidence="13 14" key="1">
    <citation type="journal article" date="2007" name="Science">
        <title>The Chlamydomonas genome reveals the evolution of key animal and plant functions.</title>
        <authorList>
            <person name="Merchant S.S."/>
            <person name="Prochnik S.E."/>
            <person name="Vallon O."/>
            <person name="Harris E.H."/>
            <person name="Karpowicz S.J."/>
            <person name="Witman G.B."/>
            <person name="Terry A."/>
            <person name="Salamov A."/>
            <person name="Fritz-Laylin L.K."/>
            <person name="Marechal-Drouard L."/>
            <person name="Marshall W.F."/>
            <person name="Qu L.H."/>
            <person name="Nelson D.R."/>
            <person name="Sanderfoot A.A."/>
            <person name="Spalding M.H."/>
            <person name="Kapitonov V.V."/>
            <person name="Ren Q."/>
            <person name="Ferris P."/>
            <person name="Lindquist E."/>
            <person name="Shapiro H."/>
            <person name="Lucas S.M."/>
            <person name="Grimwood J."/>
            <person name="Schmutz J."/>
            <person name="Cardol P."/>
            <person name="Cerutti H."/>
            <person name="Chanfreau G."/>
            <person name="Chen C.L."/>
            <person name="Cognat V."/>
            <person name="Croft M.T."/>
            <person name="Dent R."/>
            <person name="Dutcher S."/>
            <person name="Fernandez E."/>
            <person name="Fukuzawa H."/>
            <person name="Gonzalez-Ballester D."/>
            <person name="Gonzalez-Halphen D."/>
            <person name="Hallmann A."/>
            <person name="Hanikenne M."/>
            <person name="Hippler M."/>
            <person name="Inwood W."/>
            <person name="Jabbari K."/>
            <person name="Kalanon M."/>
            <person name="Kuras R."/>
            <person name="Lefebvre P.A."/>
            <person name="Lemaire S.D."/>
            <person name="Lobanov A.V."/>
            <person name="Lohr M."/>
            <person name="Manuell A."/>
            <person name="Meier I."/>
            <person name="Mets L."/>
            <person name="Mittag M."/>
            <person name="Mittelmeier T."/>
            <person name="Moroney J.V."/>
            <person name="Moseley J."/>
            <person name="Napoli C."/>
            <person name="Nedelcu A.M."/>
            <person name="Niyogi K."/>
            <person name="Novoselov S.V."/>
            <person name="Paulsen I.T."/>
            <person name="Pazour G."/>
            <person name="Purton S."/>
            <person name="Ral J.P."/>
            <person name="Riano-Pachon D.M."/>
            <person name="Riekhof W."/>
            <person name="Rymarquis L."/>
            <person name="Schroda M."/>
            <person name="Stern D."/>
            <person name="Umen J."/>
            <person name="Willows R."/>
            <person name="Wilson N."/>
            <person name="Zimmer S.L."/>
            <person name="Allmer J."/>
            <person name="Balk J."/>
            <person name="Bisova K."/>
            <person name="Chen C.J."/>
            <person name="Elias M."/>
            <person name="Gendler K."/>
            <person name="Hauser C."/>
            <person name="Lamb M.R."/>
            <person name="Ledford H."/>
            <person name="Long J.C."/>
            <person name="Minagawa J."/>
            <person name="Page M.D."/>
            <person name="Pan J."/>
            <person name="Pootakham W."/>
            <person name="Roje S."/>
            <person name="Rose A."/>
            <person name="Stahlberg E."/>
            <person name="Terauchi A.M."/>
            <person name="Yang P."/>
            <person name="Ball S."/>
            <person name="Bowler C."/>
            <person name="Dieckmann C.L."/>
            <person name="Gladyshev V.N."/>
            <person name="Green P."/>
            <person name="Jorgensen R."/>
            <person name="Mayfield S."/>
            <person name="Mueller-Roeber B."/>
            <person name="Rajamani S."/>
            <person name="Sayre R.T."/>
            <person name="Brokstein P."/>
            <person name="Dubchak I."/>
            <person name="Goodstein D."/>
            <person name="Hornick L."/>
            <person name="Huang Y.W."/>
            <person name="Jhaveri J."/>
            <person name="Luo Y."/>
            <person name="Martinez D."/>
            <person name="Ngau W.C."/>
            <person name="Otillar B."/>
            <person name="Poliakov A."/>
            <person name="Porter A."/>
            <person name="Szajkowski L."/>
            <person name="Werner G."/>
            <person name="Zhou K."/>
            <person name="Grigoriev I.V."/>
            <person name="Rokhsar D.S."/>
            <person name="Grossman A.R."/>
        </authorList>
    </citation>
    <scope>NUCLEOTIDE SEQUENCE [LARGE SCALE GENOMIC DNA]</scope>
    <source>
        <strain evidence="14">CC-503</strain>
    </source>
</reference>
<feature type="transmembrane region" description="Helical" evidence="11">
    <location>
        <begin position="1196"/>
        <end position="1218"/>
    </location>
</feature>
<feature type="transmembrane region" description="Helical" evidence="11">
    <location>
        <begin position="3016"/>
        <end position="3033"/>
    </location>
</feature>
<proteinExistence type="inferred from homology"/>
<dbReference type="GO" id="GO:0003843">
    <property type="term" value="F:1,3-beta-D-glucan synthase activity"/>
    <property type="evidence" value="ECO:0007669"/>
    <property type="project" value="UniProtKB-EC"/>
</dbReference>
<evidence type="ECO:0000256" key="6">
    <source>
        <dbReference type="ARBA" id="ARBA00022692"/>
    </source>
</evidence>
<feature type="compositionally biased region" description="Low complexity" evidence="10">
    <location>
        <begin position="1858"/>
        <end position="1873"/>
    </location>
</feature>
<dbReference type="Pfam" id="PF14288">
    <property type="entry name" value="FKS1_dom1"/>
    <property type="match status" value="1"/>
</dbReference>
<comment type="subcellular location">
    <subcellularLocation>
        <location evidence="1">Membrane</location>
        <topology evidence="1">Multi-pass membrane protein</topology>
    </subcellularLocation>
</comment>
<dbReference type="GO" id="GO:0046527">
    <property type="term" value="F:glucosyltransferase activity"/>
    <property type="evidence" value="ECO:0000318"/>
    <property type="project" value="GO_Central"/>
</dbReference>
<feature type="transmembrane region" description="Helical" evidence="11">
    <location>
        <begin position="2950"/>
        <end position="2972"/>
    </location>
</feature>
<feature type="transmembrane region" description="Helical" evidence="11">
    <location>
        <begin position="3258"/>
        <end position="3287"/>
    </location>
</feature>
<dbReference type="InterPro" id="IPR003440">
    <property type="entry name" value="Glyco_trans_48_dom"/>
</dbReference>
<evidence type="ECO:0000256" key="11">
    <source>
        <dbReference type="SAM" id="Phobius"/>
    </source>
</evidence>
<dbReference type="PANTHER" id="PTHR12741">
    <property type="entry name" value="LYST-INTERACTING PROTEIN LIP5 DOPAMINE RESPONSIVE PROTEIN DRG-1"/>
    <property type="match status" value="1"/>
</dbReference>
<dbReference type="Proteomes" id="UP000006906">
    <property type="component" value="Chromosome 3"/>
</dbReference>
<feature type="region of interest" description="Disordered" evidence="10">
    <location>
        <begin position="3409"/>
        <end position="3455"/>
    </location>
</feature>
<dbReference type="ExpressionAtlas" id="A0A2K3DYT3">
    <property type="expression patterns" value="baseline and differential"/>
</dbReference>
<dbReference type="FunCoup" id="A0A2K3DYT3">
    <property type="interactions" value="1637"/>
</dbReference>
<dbReference type="Pfam" id="PF02364">
    <property type="entry name" value="Glucan_synthase"/>
    <property type="match status" value="1"/>
</dbReference>
<feature type="transmembrane region" description="Helical" evidence="11">
    <location>
        <begin position="2886"/>
        <end position="2905"/>
    </location>
</feature>
<feature type="region of interest" description="Disordered" evidence="10">
    <location>
        <begin position="1895"/>
        <end position="1924"/>
    </location>
</feature>
<evidence type="ECO:0000256" key="7">
    <source>
        <dbReference type="ARBA" id="ARBA00022989"/>
    </source>
</evidence>
<feature type="transmembrane region" description="Helical" evidence="11">
    <location>
        <begin position="3196"/>
        <end position="3216"/>
    </location>
</feature>
<evidence type="ECO:0000313" key="14">
    <source>
        <dbReference type="Proteomes" id="UP000006906"/>
    </source>
</evidence>
<feature type="transmembrane region" description="Helical" evidence="11">
    <location>
        <begin position="3125"/>
        <end position="3145"/>
    </location>
</feature>
<evidence type="ECO:0000256" key="9">
    <source>
        <dbReference type="ARBA" id="ARBA00047777"/>
    </source>
</evidence>
<feature type="transmembrane region" description="Helical" evidence="11">
    <location>
        <begin position="3228"/>
        <end position="3246"/>
    </location>
</feature>
<keyword evidence="5" id="KW-0808">Transferase</keyword>
<feature type="transmembrane region" description="Helical" evidence="11">
    <location>
        <begin position="3045"/>
        <end position="3063"/>
    </location>
</feature>